<dbReference type="SUPFAM" id="SSF56112">
    <property type="entry name" value="Protein kinase-like (PK-like)"/>
    <property type="match status" value="1"/>
</dbReference>
<dbReference type="GO" id="GO:0004674">
    <property type="term" value="F:protein serine/threonine kinase activity"/>
    <property type="evidence" value="ECO:0007669"/>
    <property type="project" value="UniProtKB-KW"/>
</dbReference>
<dbReference type="PROSITE" id="PS50011">
    <property type="entry name" value="PROTEIN_KINASE_DOM"/>
    <property type="match status" value="1"/>
</dbReference>
<dbReference type="AlphaFoldDB" id="A0ABD0NQ21"/>
<evidence type="ECO:0000256" key="6">
    <source>
        <dbReference type="ARBA" id="ARBA00022777"/>
    </source>
</evidence>
<feature type="non-terminal residue" evidence="11">
    <location>
        <position position="121"/>
    </location>
</feature>
<keyword evidence="12" id="KW-1185">Reference proteome</keyword>
<keyword evidence="6" id="KW-0418">Kinase</keyword>
<comment type="catalytic activity">
    <reaction evidence="9">
        <text>L-seryl-[protein] + ATP = O-phospho-L-seryl-[protein] + ADP + H(+)</text>
        <dbReference type="Rhea" id="RHEA:17989"/>
        <dbReference type="Rhea" id="RHEA-COMP:9863"/>
        <dbReference type="Rhea" id="RHEA-COMP:11604"/>
        <dbReference type="ChEBI" id="CHEBI:15378"/>
        <dbReference type="ChEBI" id="CHEBI:29999"/>
        <dbReference type="ChEBI" id="CHEBI:30616"/>
        <dbReference type="ChEBI" id="CHEBI:83421"/>
        <dbReference type="ChEBI" id="CHEBI:456216"/>
        <dbReference type="EC" id="2.7.11.1"/>
    </reaction>
</comment>
<keyword evidence="5" id="KW-0547">Nucleotide-binding</keyword>
<sequence>PLPLEVTLLILANEGPRVQEIVQLLDWHVETDHYVLVLERPMPCQELNWILLQQVVTLEEDMARVIMHQATFAVQPCCRRGVLHRDIKMENLLINPDTLKVKLIDFGCGNFLTDEGYTSFA</sequence>
<protein>
    <recommendedName>
        <fullName evidence="2">non-specific serine/threonine protein kinase</fullName>
        <ecNumber evidence="2">2.7.11.1</ecNumber>
    </recommendedName>
</protein>
<organism evidence="11 12">
    <name type="scientific">Cirrhinus mrigala</name>
    <name type="common">Mrigala</name>
    <dbReference type="NCBI Taxonomy" id="683832"/>
    <lineage>
        <taxon>Eukaryota</taxon>
        <taxon>Metazoa</taxon>
        <taxon>Chordata</taxon>
        <taxon>Craniata</taxon>
        <taxon>Vertebrata</taxon>
        <taxon>Euteleostomi</taxon>
        <taxon>Actinopterygii</taxon>
        <taxon>Neopterygii</taxon>
        <taxon>Teleostei</taxon>
        <taxon>Ostariophysi</taxon>
        <taxon>Cypriniformes</taxon>
        <taxon>Cyprinidae</taxon>
        <taxon>Labeoninae</taxon>
        <taxon>Labeonini</taxon>
        <taxon>Cirrhinus</taxon>
    </lineage>
</organism>
<evidence type="ECO:0000256" key="2">
    <source>
        <dbReference type="ARBA" id="ARBA00012513"/>
    </source>
</evidence>
<dbReference type="Pfam" id="PF00069">
    <property type="entry name" value="Pkinase"/>
    <property type="match status" value="1"/>
</dbReference>
<evidence type="ECO:0000256" key="8">
    <source>
        <dbReference type="ARBA" id="ARBA00047899"/>
    </source>
</evidence>
<evidence type="ECO:0000256" key="5">
    <source>
        <dbReference type="ARBA" id="ARBA00022741"/>
    </source>
</evidence>
<dbReference type="EC" id="2.7.11.1" evidence="2"/>
<dbReference type="GO" id="GO:0005524">
    <property type="term" value="F:ATP binding"/>
    <property type="evidence" value="ECO:0007669"/>
    <property type="project" value="UniProtKB-KW"/>
</dbReference>
<evidence type="ECO:0000313" key="12">
    <source>
        <dbReference type="Proteomes" id="UP001529510"/>
    </source>
</evidence>
<evidence type="ECO:0000256" key="9">
    <source>
        <dbReference type="ARBA" id="ARBA00048679"/>
    </source>
</evidence>
<evidence type="ECO:0000256" key="1">
    <source>
        <dbReference type="ARBA" id="ARBA00005505"/>
    </source>
</evidence>
<dbReference type="InterPro" id="IPR051138">
    <property type="entry name" value="PIM_Ser/Thr_kinase"/>
</dbReference>
<dbReference type="PANTHER" id="PTHR22984">
    <property type="entry name" value="SERINE/THREONINE-PROTEIN KINASE PIM"/>
    <property type="match status" value="1"/>
</dbReference>
<dbReference type="EMBL" id="JAMKFB020000021">
    <property type="protein sequence ID" value="KAL0163361.1"/>
    <property type="molecule type" value="Genomic_DNA"/>
</dbReference>
<accession>A0ABD0NQ21</accession>
<evidence type="ECO:0000256" key="7">
    <source>
        <dbReference type="ARBA" id="ARBA00022840"/>
    </source>
</evidence>
<feature type="non-terminal residue" evidence="11">
    <location>
        <position position="1"/>
    </location>
</feature>
<comment type="caution">
    <text evidence="11">The sequence shown here is derived from an EMBL/GenBank/DDBJ whole genome shotgun (WGS) entry which is preliminary data.</text>
</comment>
<dbReference type="Gene3D" id="1.10.510.10">
    <property type="entry name" value="Transferase(Phosphotransferase) domain 1"/>
    <property type="match status" value="1"/>
</dbReference>
<dbReference type="Proteomes" id="UP001529510">
    <property type="component" value="Unassembled WGS sequence"/>
</dbReference>
<dbReference type="InterPro" id="IPR008271">
    <property type="entry name" value="Ser/Thr_kinase_AS"/>
</dbReference>
<dbReference type="PROSITE" id="PS00108">
    <property type="entry name" value="PROTEIN_KINASE_ST"/>
    <property type="match status" value="1"/>
</dbReference>
<evidence type="ECO:0000313" key="11">
    <source>
        <dbReference type="EMBL" id="KAL0163361.1"/>
    </source>
</evidence>
<dbReference type="InterPro" id="IPR000719">
    <property type="entry name" value="Prot_kinase_dom"/>
</dbReference>
<evidence type="ECO:0000256" key="3">
    <source>
        <dbReference type="ARBA" id="ARBA00022527"/>
    </source>
</evidence>
<feature type="domain" description="Protein kinase" evidence="10">
    <location>
        <begin position="1"/>
        <end position="121"/>
    </location>
</feature>
<dbReference type="InterPro" id="IPR011009">
    <property type="entry name" value="Kinase-like_dom_sf"/>
</dbReference>
<dbReference type="PANTHER" id="PTHR22984:SF11">
    <property type="entry name" value="AURORA KINASE-RELATED"/>
    <property type="match status" value="1"/>
</dbReference>
<reference evidence="11 12" key="1">
    <citation type="submission" date="2024-05" db="EMBL/GenBank/DDBJ databases">
        <title>Genome sequencing and assembly of Indian major carp, Cirrhinus mrigala (Hamilton, 1822).</title>
        <authorList>
            <person name="Mohindra V."/>
            <person name="Chowdhury L.M."/>
            <person name="Lal K."/>
            <person name="Jena J.K."/>
        </authorList>
    </citation>
    <scope>NUCLEOTIDE SEQUENCE [LARGE SCALE GENOMIC DNA]</scope>
    <source>
        <strain evidence="11">CM1030</strain>
        <tissue evidence="11">Blood</tissue>
    </source>
</reference>
<dbReference type="Gene3D" id="3.30.200.20">
    <property type="entry name" value="Phosphorylase Kinase, domain 1"/>
    <property type="match status" value="1"/>
</dbReference>
<comment type="similarity">
    <text evidence="1">Belongs to the protein kinase superfamily. CAMK Ser/Thr protein kinase family. PIM subfamily.</text>
</comment>
<keyword evidence="7" id="KW-0067">ATP-binding</keyword>
<comment type="catalytic activity">
    <reaction evidence="8">
        <text>L-threonyl-[protein] + ATP = O-phospho-L-threonyl-[protein] + ADP + H(+)</text>
        <dbReference type="Rhea" id="RHEA:46608"/>
        <dbReference type="Rhea" id="RHEA-COMP:11060"/>
        <dbReference type="Rhea" id="RHEA-COMP:11605"/>
        <dbReference type="ChEBI" id="CHEBI:15378"/>
        <dbReference type="ChEBI" id="CHEBI:30013"/>
        <dbReference type="ChEBI" id="CHEBI:30616"/>
        <dbReference type="ChEBI" id="CHEBI:61977"/>
        <dbReference type="ChEBI" id="CHEBI:456216"/>
        <dbReference type="EC" id="2.7.11.1"/>
    </reaction>
</comment>
<evidence type="ECO:0000256" key="4">
    <source>
        <dbReference type="ARBA" id="ARBA00022679"/>
    </source>
</evidence>
<evidence type="ECO:0000259" key="10">
    <source>
        <dbReference type="PROSITE" id="PS50011"/>
    </source>
</evidence>
<name>A0ABD0NQ21_CIRMR</name>
<keyword evidence="4" id="KW-0808">Transferase</keyword>
<proteinExistence type="inferred from homology"/>
<keyword evidence="3" id="KW-0723">Serine/threonine-protein kinase</keyword>
<gene>
    <name evidence="11" type="ORF">M9458_042757</name>
</gene>